<dbReference type="EMBL" id="WXYQ01000007">
    <property type="protein sequence ID" value="NBG96353.1"/>
    <property type="molecule type" value="Genomic_DNA"/>
</dbReference>
<evidence type="ECO:0000256" key="1">
    <source>
        <dbReference type="SAM" id="SignalP"/>
    </source>
</evidence>
<dbReference type="AlphaFoldDB" id="A0A845QCL6"/>
<dbReference type="Proteomes" id="UP000470384">
    <property type="component" value="Unassembled WGS sequence"/>
</dbReference>
<comment type="caution">
    <text evidence="2">The sequence shown here is derived from an EMBL/GenBank/DDBJ whole genome shotgun (WGS) entry which is preliminary data.</text>
</comment>
<dbReference type="OrthoDB" id="8452359at2"/>
<reference evidence="2 3" key="1">
    <citation type="journal article" date="2016" name="Int. J. Syst. Evol. Microbiol.">
        <title>Pyruvatibacter mobilis gen. nov., sp. nov., a marine bacterium from the culture broth of Picochlorum sp. 122.</title>
        <authorList>
            <person name="Wang G."/>
            <person name="Tang M."/>
            <person name="Wu H."/>
            <person name="Dai S."/>
            <person name="Li T."/>
            <person name="Chen C."/>
            <person name="He H."/>
            <person name="Fan J."/>
            <person name="Xiang W."/>
            <person name="Li X."/>
        </authorList>
    </citation>
    <scope>NUCLEOTIDE SEQUENCE [LARGE SCALE GENOMIC DNA]</scope>
    <source>
        <strain evidence="2 3">GYP-11</strain>
    </source>
</reference>
<sequence>MRLVKSAALAVLLTGAGALAALANVGAGLVGNSVTLTGPDGATVTLYYPDASTVERQAPDGSTATGSWSVNGQDICTTFPGEEQACVTVSDTPPAPGASGEVEGEGGVTTWAVSEGKAF</sequence>
<feature type="signal peptide" evidence="1">
    <location>
        <begin position="1"/>
        <end position="20"/>
    </location>
</feature>
<organism evidence="2 3">
    <name type="scientific">Pyruvatibacter mobilis</name>
    <dbReference type="NCBI Taxonomy" id="1712261"/>
    <lineage>
        <taxon>Bacteria</taxon>
        <taxon>Pseudomonadati</taxon>
        <taxon>Pseudomonadota</taxon>
        <taxon>Alphaproteobacteria</taxon>
        <taxon>Hyphomicrobiales</taxon>
        <taxon>Parvibaculaceae</taxon>
        <taxon>Pyruvatibacter</taxon>
    </lineage>
</organism>
<evidence type="ECO:0000313" key="3">
    <source>
        <dbReference type="Proteomes" id="UP000470384"/>
    </source>
</evidence>
<name>A0A845QCL6_9HYPH</name>
<dbReference type="GeneID" id="300655503"/>
<keyword evidence="1" id="KW-0732">Signal</keyword>
<proteinExistence type="predicted"/>
<accession>A0A845QCL6</accession>
<feature type="chain" id="PRO_5032277659" evidence="1">
    <location>
        <begin position="21"/>
        <end position="119"/>
    </location>
</feature>
<gene>
    <name evidence="2" type="ORF">GTQ45_11470</name>
</gene>
<dbReference type="RefSeq" id="WP_027839243.1">
    <property type="nucleotide sequence ID" value="NZ_BMHN01000001.1"/>
</dbReference>
<protein>
    <submittedName>
        <fullName evidence="2">Uncharacterized protein</fullName>
    </submittedName>
</protein>
<keyword evidence="3" id="KW-1185">Reference proteome</keyword>
<evidence type="ECO:0000313" key="2">
    <source>
        <dbReference type="EMBL" id="NBG96353.1"/>
    </source>
</evidence>